<dbReference type="EMBL" id="DPVV01000477">
    <property type="protein sequence ID" value="HCL03562.1"/>
    <property type="molecule type" value="Genomic_DNA"/>
</dbReference>
<comment type="similarity">
    <text evidence="2">Belongs to the FPP/GGPP synthase family.</text>
</comment>
<evidence type="ECO:0000256" key="4">
    <source>
        <dbReference type="ARBA" id="ARBA00022723"/>
    </source>
</evidence>
<dbReference type="SUPFAM" id="SSF48576">
    <property type="entry name" value="Terpenoid synthases"/>
    <property type="match status" value="1"/>
</dbReference>
<keyword evidence="5" id="KW-0460">Magnesium</keyword>
<protein>
    <submittedName>
        <fullName evidence="8">Farnesyl-diphosphate synthase</fullName>
    </submittedName>
</protein>
<sequence length="141" mass="15784">IGGQVVDVERTGSALSKEELLFIYELKTGALLEASFLICAILSGANQEELIRFIKIAKKVGLAFQIQDDILDVTSTMEVLGKPINSDEKNQKTTYVSLCGIEESKKEVERLSKEAMEELKALKLEHSFLTELVSYLMNREK</sequence>
<evidence type="ECO:0000256" key="5">
    <source>
        <dbReference type="ARBA" id="ARBA00022842"/>
    </source>
</evidence>
<comment type="cofactor">
    <cofactor evidence="1">
        <name>Mg(2+)</name>
        <dbReference type="ChEBI" id="CHEBI:18420"/>
    </cofactor>
</comment>
<evidence type="ECO:0000256" key="7">
    <source>
        <dbReference type="SAM" id="Coils"/>
    </source>
</evidence>
<dbReference type="PANTHER" id="PTHR43281:SF1">
    <property type="entry name" value="FARNESYL DIPHOSPHATE SYNTHASE"/>
    <property type="match status" value="1"/>
</dbReference>
<evidence type="ECO:0000256" key="6">
    <source>
        <dbReference type="ARBA" id="ARBA00023229"/>
    </source>
</evidence>
<feature type="non-terminal residue" evidence="8">
    <location>
        <position position="1"/>
    </location>
</feature>
<keyword evidence="3" id="KW-0808">Transferase</keyword>
<accession>A0A3D2X8X1</accession>
<proteinExistence type="inferred from homology"/>
<dbReference type="InterPro" id="IPR033749">
    <property type="entry name" value="Polyprenyl_synt_CS"/>
</dbReference>
<name>A0A3D2X8X1_9FIRM</name>
<evidence type="ECO:0000256" key="3">
    <source>
        <dbReference type="ARBA" id="ARBA00022679"/>
    </source>
</evidence>
<comment type="caution">
    <text evidence="8">The sequence shown here is derived from an EMBL/GenBank/DDBJ whole genome shotgun (WGS) entry which is preliminary data.</text>
</comment>
<dbReference type="InterPro" id="IPR000092">
    <property type="entry name" value="Polyprenyl_synt"/>
</dbReference>
<gene>
    <name evidence="8" type="ORF">DHW61_14325</name>
</gene>
<dbReference type="PANTHER" id="PTHR43281">
    <property type="entry name" value="FARNESYL DIPHOSPHATE SYNTHASE"/>
    <property type="match status" value="1"/>
</dbReference>
<dbReference type="Proteomes" id="UP000262969">
    <property type="component" value="Unassembled WGS sequence"/>
</dbReference>
<dbReference type="InterPro" id="IPR008949">
    <property type="entry name" value="Isoprenoid_synthase_dom_sf"/>
</dbReference>
<dbReference type="AlphaFoldDB" id="A0A3D2X8X1"/>
<organism evidence="8 9">
    <name type="scientific">Lachnoclostridium phytofermentans</name>
    <dbReference type="NCBI Taxonomy" id="66219"/>
    <lineage>
        <taxon>Bacteria</taxon>
        <taxon>Bacillati</taxon>
        <taxon>Bacillota</taxon>
        <taxon>Clostridia</taxon>
        <taxon>Lachnospirales</taxon>
        <taxon>Lachnospiraceae</taxon>
    </lineage>
</organism>
<keyword evidence="7" id="KW-0175">Coiled coil</keyword>
<reference evidence="8 9" key="1">
    <citation type="journal article" date="2018" name="Nat. Biotechnol.">
        <title>A standardized bacterial taxonomy based on genome phylogeny substantially revises the tree of life.</title>
        <authorList>
            <person name="Parks D.H."/>
            <person name="Chuvochina M."/>
            <person name="Waite D.W."/>
            <person name="Rinke C."/>
            <person name="Skarshewski A."/>
            <person name="Chaumeil P.A."/>
            <person name="Hugenholtz P."/>
        </authorList>
    </citation>
    <scope>NUCLEOTIDE SEQUENCE [LARGE SCALE GENOMIC DNA]</scope>
    <source>
        <strain evidence="8">UBA11728</strain>
    </source>
</reference>
<feature type="coiled-coil region" evidence="7">
    <location>
        <begin position="101"/>
        <end position="132"/>
    </location>
</feature>
<keyword evidence="6" id="KW-0414">Isoprene biosynthesis</keyword>
<dbReference type="GO" id="GO:0004659">
    <property type="term" value="F:prenyltransferase activity"/>
    <property type="evidence" value="ECO:0007669"/>
    <property type="project" value="InterPro"/>
</dbReference>
<dbReference type="PROSITE" id="PS00444">
    <property type="entry name" value="POLYPRENYL_SYNTHASE_2"/>
    <property type="match status" value="1"/>
</dbReference>
<evidence type="ECO:0000256" key="2">
    <source>
        <dbReference type="ARBA" id="ARBA00006706"/>
    </source>
</evidence>
<dbReference type="Pfam" id="PF00348">
    <property type="entry name" value="polyprenyl_synt"/>
    <property type="match status" value="1"/>
</dbReference>
<dbReference type="Gene3D" id="1.10.600.10">
    <property type="entry name" value="Farnesyl Diphosphate Synthase"/>
    <property type="match status" value="1"/>
</dbReference>
<dbReference type="GO" id="GO:0008299">
    <property type="term" value="P:isoprenoid biosynthetic process"/>
    <property type="evidence" value="ECO:0007669"/>
    <property type="project" value="UniProtKB-KW"/>
</dbReference>
<evidence type="ECO:0000313" key="8">
    <source>
        <dbReference type="EMBL" id="HCL03562.1"/>
    </source>
</evidence>
<keyword evidence="4" id="KW-0479">Metal-binding</keyword>
<dbReference type="GO" id="GO:0046872">
    <property type="term" value="F:metal ion binding"/>
    <property type="evidence" value="ECO:0007669"/>
    <property type="project" value="UniProtKB-KW"/>
</dbReference>
<evidence type="ECO:0000256" key="1">
    <source>
        <dbReference type="ARBA" id="ARBA00001946"/>
    </source>
</evidence>
<evidence type="ECO:0000313" key="9">
    <source>
        <dbReference type="Proteomes" id="UP000262969"/>
    </source>
</evidence>